<evidence type="ECO:0000313" key="1">
    <source>
        <dbReference type="EMBL" id="KAI0037966.1"/>
    </source>
</evidence>
<reference evidence="1" key="1">
    <citation type="submission" date="2021-02" db="EMBL/GenBank/DDBJ databases">
        <authorList>
            <consortium name="DOE Joint Genome Institute"/>
            <person name="Ahrendt S."/>
            <person name="Looney B.P."/>
            <person name="Miyauchi S."/>
            <person name="Morin E."/>
            <person name="Drula E."/>
            <person name="Courty P.E."/>
            <person name="Chicoki N."/>
            <person name="Fauchery L."/>
            <person name="Kohler A."/>
            <person name="Kuo A."/>
            <person name="Labutti K."/>
            <person name="Pangilinan J."/>
            <person name="Lipzen A."/>
            <person name="Riley R."/>
            <person name="Andreopoulos W."/>
            <person name="He G."/>
            <person name="Johnson J."/>
            <person name="Barry K.W."/>
            <person name="Grigoriev I.V."/>
            <person name="Nagy L."/>
            <person name="Hibbett D."/>
            <person name="Henrissat B."/>
            <person name="Matheny P.B."/>
            <person name="Labbe J."/>
            <person name="Martin F."/>
        </authorList>
    </citation>
    <scope>NUCLEOTIDE SEQUENCE</scope>
    <source>
        <strain evidence="1">FP105234-sp</strain>
    </source>
</reference>
<reference evidence="1" key="2">
    <citation type="journal article" date="2022" name="New Phytol.">
        <title>Evolutionary transition to the ectomycorrhizal habit in the genomes of a hyperdiverse lineage of mushroom-forming fungi.</title>
        <authorList>
            <person name="Looney B."/>
            <person name="Miyauchi S."/>
            <person name="Morin E."/>
            <person name="Drula E."/>
            <person name="Courty P.E."/>
            <person name="Kohler A."/>
            <person name="Kuo A."/>
            <person name="LaButti K."/>
            <person name="Pangilinan J."/>
            <person name="Lipzen A."/>
            <person name="Riley R."/>
            <person name="Andreopoulos W."/>
            <person name="He G."/>
            <person name="Johnson J."/>
            <person name="Nolan M."/>
            <person name="Tritt A."/>
            <person name="Barry K.W."/>
            <person name="Grigoriev I.V."/>
            <person name="Nagy L.G."/>
            <person name="Hibbett D."/>
            <person name="Henrissat B."/>
            <person name="Matheny P.B."/>
            <person name="Labbe J."/>
            <person name="Martin F.M."/>
        </authorList>
    </citation>
    <scope>NUCLEOTIDE SEQUENCE</scope>
    <source>
        <strain evidence="1">FP105234-sp</strain>
    </source>
</reference>
<dbReference type="EMBL" id="MU276640">
    <property type="protein sequence ID" value="KAI0037966.1"/>
    <property type="molecule type" value="Genomic_DNA"/>
</dbReference>
<proteinExistence type="predicted"/>
<organism evidence="1 2">
    <name type="scientific">Auriscalpium vulgare</name>
    <dbReference type="NCBI Taxonomy" id="40419"/>
    <lineage>
        <taxon>Eukaryota</taxon>
        <taxon>Fungi</taxon>
        <taxon>Dikarya</taxon>
        <taxon>Basidiomycota</taxon>
        <taxon>Agaricomycotina</taxon>
        <taxon>Agaricomycetes</taxon>
        <taxon>Russulales</taxon>
        <taxon>Auriscalpiaceae</taxon>
        <taxon>Auriscalpium</taxon>
    </lineage>
</organism>
<accession>A0ACB8R342</accession>
<sequence>MSLIQQLYSHLSRPLALTNTEHDVYWDQNILVDERGDPAILSLVADISQWDFRMYPGINWEPQDATLLEDTPGTFVIERPLHILLGPLWDTSFARLNNILRVASPEEPSLSSTKITMEHLFFARDDGPKEMSEQEQNLDFFLTNGYSPSSFWLPRPPEHDWGQRMPNFAQFHRIDEIYKGVRRPSLPPISAGRDPRFLSPPSYRKNLFNSLAEIDFNVIHNGGNNFRFPLKRALVWLNPGYKRTAEHVSQEAASGGLFL</sequence>
<protein>
    <submittedName>
        <fullName evidence="1">Uncharacterized protein</fullName>
    </submittedName>
</protein>
<comment type="caution">
    <text evidence="1">The sequence shown here is derived from an EMBL/GenBank/DDBJ whole genome shotgun (WGS) entry which is preliminary data.</text>
</comment>
<dbReference type="Proteomes" id="UP000814033">
    <property type="component" value="Unassembled WGS sequence"/>
</dbReference>
<name>A0ACB8R342_9AGAM</name>
<evidence type="ECO:0000313" key="2">
    <source>
        <dbReference type="Proteomes" id="UP000814033"/>
    </source>
</evidence>
<keyword evidence="2" id="KW-1185">Reference proteome</keyword>
<gene>
    <name evidence="1" type="ORF">FA95DRAFT_1600229</name>
</gene>